<dbReference type="Proteomes" id="UP000820818">
    <property type="component" value="Linkage Group LG8"/>
</dbReference>
<organism evidence="1 2">
    <name type="scientific">Daphnia sinensis</name>
    <dbReference type="NCBI Taxonomy" id="1820382"/>
    <lineage>
        <taxon>Eukaryota</taxon>
        <taxon>Metazoa</taxon>
        <taxon>Ecdysozoa</taxon>
        <taxon>Arthropoda</taxon>
        <taxon>Crustacea</taxon>
        <taxon>Branchiopoda</taxon>
        <taxon>Diplostraca</taxon>
        <taxon>Cladocera</taxon>
        <taxon>Anomopoda</taxon>
        <taxon>Daphniidae</taxon>
        <taxon>Daphnia</taxon>
        <taxon>Daphnia similis group</taxon>
    </lineage>
</organism>
<evidence type="ECO:0000313" key="1">
    <source>
        <dbReference type="EMBL" id="KAI9555058.1"/>
    </source>
</evidence>
<sequence>MDVLFSDTRVYLSKDQTKVMIGQRKCETLYHLHVTTVNGCVKQEDYAGAAKSNIGLIQERIKTNAVKGLRLEGNDFVIPCEACIFGKMHRIPFPTEGDEKTAEVCDLIHADVGGPAHVPTIDNFRF</sequence>
<dbReference type="EMBL" id="WJBH02000008">
    <property type="protein sequence ID" value="KAI9555058.1"/>
    <property type="molecule type" value="Genomic_DNA"/>
</dbReference>
<reference evidence="1 2" key="1">
    <citation type="submission" date="2022-05" db="EMBL/GenBank/DDBJ databases">
        <title>A multi-omics perspective on studying reproductive biology in Daphnia sinensis.</title>
        <authorList>
            <person name="Jia J."/>
        </authorList>
    </citation>
    <scope>NUCLEOTIDE SEQUENCE [LARGE SCALE GENOMIC DNA]</scope>
    <source>
        <strain evidence="1 2">WSL</strain>
    </source>
</reference>
<evidence type="ECO:0008006" key="3">
    <source>
        <dbReference type="Google" id="ProtNLM"/>
    </source>
</evidence>
<accession>A0AAD5PRI7</accession>
<proteinExistence type="predicted"/>
<comment type="caution">
    <text evidence="1">The sequence shown here is derived from an EMBL/GenBank/DDBJ whole genome shotgun (WGS) entry which is preliminary data.</text>
</comment>
<dbReference type="AlphaFoldDB" id="A0AAD5PRI7"/>
<name>A0AAD5PRI7_9CRUS</name>
<evidence type="ECO:0000313" key="2">
    <source>
        <dbReference type="Proteomes" id="UP000820818"/>
    </source>
</evidence>
<keyword evidence="2" id="KW-1185">Reference proteome</keyword>
<protein>
    <recommendedName>
        <fullName evidence="3">GAG-pre-integrase domain-containing protein</fullName>
    </recommendedName>
</protein>
<gene>
    <name evidence="1" type="ORF">GHT06_020358</name>
</gene>